<feature type="transmembrane region" description="Helical" evidence="6">
    <location>
        <begin position="12"/>
        <end position="31"/>
    </location>
</feature>
<dbReference type="RefSeq" id="WP_048461464.1">
    <property type="nucleotide sequence ID" value="NZ_JTHG01000284.1"/>
</dbReference>
<keyword evidence="8" id="KW-1185">Reference proteome</keyword>
<evidence type="ECO:0000313" key="7">
    <source>
        <dbReference type="EMBL" id="KMO14828.1"/>
    </source>
</evidence>
<accession>A0ABR5GXF2</accession>
<feature type="transmembrane region" description="Helical" evidence="6">
    <location>
        <begin position="189"/>
        <end position="210"/>
    </location>
</feature>
<feature type="transmembrane region" description="Helical" evidence="6">
    <location>
        <begin position="69"/>
        <end position="87"/>
    </location>
</feature>
<dbReference type="EMBL" id="JTHG01000284">
    <property type="protein sequence ID" value="KMO14828.1"/>
    <property type="molecule type" value="Genomic_DNA"/>
</dbReference>
<proteinExistence type="predicted"/>
<sequence>VATDVEATALSRTGIVAGLGIVATGAVLIGASALGRDLGLPTFVAGLATTLIVLALRKGSGAVEVVKDVSWSVLPLVAGLFVLVEALEKTGVLAMIADTLKQAATAAPTETAWGAGALIAIACNLVNNLPAGLIAGAAVQAAHVPEKVAGAVLIGVDLGPNLSVTGSLATILWLTAIRREGQDVSFWSFLKLGLLVMPPALALALAGLLLV</sequence>
<keyword evidence="2" id="KW-1003">Cell membrane</keyword>
<feature type="transmembrane region" description="Helical" evidence="6">
    <location>
        <begin position="38"/>
        <end position="57"/>
    </location>
</feature>
<dbReference type="PANTHER" id="PTHR43302:SF5">
    <property type="entry name" value="TRANSPORTER ARSB-RELATED"/>
    <property type="match status" value="1"/>
</dbReference>
<keyword evidence="3 6" id="KW-0812">Transmembrane</keyword>
<keyword evidence="4 6" id="KW-1133">Transmembrane helix</keyword>
<organism evidence="7 8">
    <name type="scientific">Methylobacterium indicum</name>
    <dbReference type="NCBI Taxonomy" id="1775910"/>
    <lineage>
        <taxon>Bacteria</taxon>
        <taxon>Pseudomonadati</taxon>
        <taxon>Pseudomonadota</taxon>
        <taxon>Alphaproteobacteria</taxon>
        <taxon>Hyphomicrobiales</taxon>
        <taxon>Methylobacteriaceae</taxon>
        <taxon>Methylobacterium</taxon>
    </lineage>
</organism>
<dbReference type="Proteomes" id="UP000036471">
    <property type="component" value="Unassembled WGS sequence"/>
</dbReference>
<evidence type="ECO:0000256" key="5">
    <source>
        <dbReference type="ARBA" id="ARBA00023136"/>
    </source>
</evidence>
<gene>
    <name evidence="7" type="ORF">QR79_25285</name>
</gene>
<evidence type="ECO:0000256" key="3">
    <source>
        <dbReference type="ARBA" id="ARBA00022692"/>
    </source>
</evidence>
<dbReference type="InterPro" id="IPR000802">
    <property type="entry name" value="Arsenical_pump_ArsB"/>
</dbReference>
<protein>
    <submittedName>
        <fullName evidence="7">Arsenic transporter</fullName>
    </submittedName>
</protein>
<comment type="caution">
    <text evidence="7">The sequence shown here is derived from an EMBL/GenBank/DDBJ whole genome shotgun (WGS) entry which is preliminary data.</text>
</comment>
<dbReference type="Pfam" id="PF02040">
    <property type="entry name" value="ArsB"/>
    <property type="match status" value="1"/>
</dbReference>
<evidence type="ECO:0000256" key="4">
    <source>
        <dbReference type="ARBA" id="ARBA00022989"/>
    </source>
</evidence>
<evidence type="ECO:0000256" key="1">
    <source>
        <dbReference type="ARBA" id="ARBA00004651"/>
    </source>
</evidence>
<keyword evidence="5 6" id="KW-0472">Membrane</keyword>
<evidence type="ECO:0000313" key="8">
    <source>
        <dbReference type="Proteomes" id="UP000036471"/>
    </source>
</evidence>
<evidence type="ECO:0000256" key="6">
    <source>
        <dbReference type="SAM" id="Phobius"/>
    </source>
</evidence>
<name>A0ABR5GXF2_9HYPH</name>
<feature type="non-terminal residue" evidence="7">
    <location>
        <position position="1"/>
    </location>
</feature>
<dbReference type="PANTHER" id="PTHR43302">
    <property type="entry name" value="TRANSPORTER ARSB-RELATED"/>
    <property type="match status" value="1"/>
</dbReference>
<comment type="subcellular location">
    <subcellularLocation>
        <location evidence="1">Cell membrane</location>
        <topology evidence="1">Multi-pass membrane protein</topology>
    </subcellularLocation>
</comment>
<reference evidence="7 8" key="1">
    <citation type="submission" date="2014-11" db="EMBL/GenBank/DDBJ databases">
        <title>Comparative genomics of Methylobacterium species.</title>
        <authorList>
            <person name="Chaudhry V."/>
            <person name="Patil P.B."/>
        </authorList>
    </citation>
    <scope>NUCLEOTIDE SEQUENCE [LARGE SCALE GENOMIC DNA]</scope>
    <source>
        <strain evidence="7 8">SE3.6</strain>
    </source>
</reference>
<evidence type="ECO:0000256" key="2">
    <source>
        <dbReference type="ARBA" id="ARBA00022475"/>
    </source>
</evidence>